<dbReference type="Proteomes" id="UP001162992">
    <property type="component" value="Chromosome 6"/>
</dbReference>
<sequence>MQNENNAKPICLDGHNHGMMGSSSSPTADGSSLDSSHSCLASLTKAAQGVSPVNSDQSSSLLKAHDYIGFSEVSSTSLTAQECVMDQGDEKPVLKKNLNLNLHETELRLGPPKPVKEEEDGFFFHSKQQFLTASIDNTGNKVLLRVQSENKLGNASFSEGIDQHDDTELGDSGLNLNIGLSSKSNRDASYSREEIGENKVLLKPLVDSQERFLQEVNVTDIKRQESMQNVIVQRQQLEGEDDKSSPDNTTMQQLQSINSSRQKQDSVLKEKEMPHELHNFGPRIISFTPVRGSSELAPANKFWQSQMMVAKLTDGARLSQNHALQSPRLSQPEQEMGFSRAMAGGKFVAATPKNAVTGAKRVFSEVVGDDAVVINGASKMPSSTVKTACDTESRAYNQHSKHHLSPSRFSWSSAAAQSPASWQIGVQDLERPAAFDPLPAPRQLLINGDIRDPSHQFGNKVLPKKPSLLHTAAPSESSHDVQDAKATLDDVETDTAPRAPVGWPPVQSFRKNSLPPPKPKMHVERRMETIAAAPFPSPKVYSQSDCLFVKVYMDGLSIGRKIDLKSYDSYEKLSLALEEMFRRFSGVQVGNKGLTLGDNEVTVKGRKINFFCGSEYVLTYEDKDGDLMLVGDVPWGMFMITVKRLRIMKGSEAIGLAPRSSDKVRCE</sequence>
<accession>A0ACC2DCR0</accession>
<evidence type="ECO:0000313" key="2">
    <source>
        <dbReference type="Proteomes" id="UP001162992"/>
    </source>
</evidence>
<proteinExistence type="predicted"/>
<reference evidence="2" key="1">
    <citation type="journal article" date="2024" name="Proc. Natl. Acad. Sci. U.S.A.">
        <title>Extraordinary preservation of gene collinearity over three hundred million years revealed in homosporous lycophytes.</title>
        <authorList>
            <person name="Li C."/>
            <person name="Wickell D."/>
            <person name="Kuo L.Y."/>
            <person name="Chen X."/>
            <person name="Nie B."/>
            <person name="Liao X."/>
            <person name="Peng D."/>
            <person name="Ji J."/>
            <person name="Jenkins J."/>
            <person name="Williams M."/>
            <person name="Shu S."/>
            <person name="Plott C."/>
            <person name="Barry K."/>
            <person name="Rajasekar S."/>
            <person name="Grimwood J."/>
            <person name="Han X."/>
            <person name="Sun S."/>
            <person name="Hou Z."/>
            <person name="He W."/>
            <person name="Dai G."/>
            <person name="Sun C."/>
            <person name="Schmutz J."/>
            <person name="Leebens-Mack J.H."/>
            <person name="Li F.W."/>
            <person name="Wang L."/>
        </authorList>
    </citation>
    <scope>NUCLEOTIDE SEQUENCE [LARGE SCALE GENOMIC DNA]</scope>
    <source>
        <strain evidence="2">cv. PW_Plant_1</strain>
    </source>
</reference>
<organism evidence="1 2">
    <name type="scientific">Diphasiastrum complanatum</name>
    <name type="common">Issler's clubmoss</name>
    <name type="synonym">Lycopodium complanatum</name>
    <dbReference type="NCBI Taxonomy" id="34168"/>
    <lineage>
        <taxon>Eukaryota</taxon>
        <taxon>Viridiplantae</taxon>
        <taxon>Streptophyta</taxon>
        <taxon>Embryophyta</taxon>
        <taxon>Tracheophyta</taxon>
        <taxon>Lycopodiopsida</taxon>
        <taxon>Lycopodiales</taxon>
        <taxon>Lycopodiaceae</taxon>
        <taxon>Lycopodioideae</taxon>
        <taxon>Diphasiastrum</taxon>
    </lineage>
</organism>
<gene>
    <name evidence="1" type="ORF">O6H91_06G039100</name>
</gene>
<comment type="caution">
    <text evidence="1">The sequence shown here is derived from an EMBL/GenBank/DDBJ whole genome shotgun (WGS) entry which is preliminary data.</text>
</comment>
<name>A0ACC2DCR0_DIPCM</name>
<protein>
    <submittedName>
        <fullName evidence="1">Uncharacterized protein</fullName>
    </submittedName>
</protein>
<keyword evidence="2" id="KW-1185">Reference proteome</keyword>
<dbReference type="EMBL" id="CM055097">
    <property type="protein sequence ID" value="KAJ7552026.1"/>
    <property type="molecule type" value="Genomic_DNA"/>
</dbReference>
<evidence type="ECO:0000313" key="1">
    <source>
        <dbReference type="EMBL" id="KAJ7552026.1"/>
    </source>
</evidence>